<evidence type="ECO:0000256" key="1">
    <source>
        <dbReference type="ARBA" id="ARBA00004167"/>
    </source>
</evidence>
<accession>A0A6J2RMV6</accession>
<evidence type="ECO:0000313" key="10">
    <source>
        <dbReference type="Proteomes" id="UP000504630"/>
    </source>
</evidence>
<dbReference type="OrthoDB" id="9940625at2759"/>
<sequence length="395" mass="44621">MAFTRVYFAFLTCAGMVMVYHCEADCPPPPTGLSYKWLDPFTVNVSWQKPLRVQDGEVQYTYRLKNDADNSVVRTDWRNFTDSCLTEEMGSDHWTYHVWTVGSKSCESSNQSTPVSITVRTLKARAKVKDIKCLIYPKGMNCSWVPGNHSVKVSYRICGSSEEHIKGLKECDKPYSSGIRNGCHLNANAVKKEICMLVDTGDGLSTFKPALVIPPPKLSITEEGDTLKLNWKHPEFGSCFWIYEISYKQCNEPKVWRNFSTSQGDTMEVAYDKKCLYEFQSRVRTGDNCKKITSDFGEVVHYGTNKAPDKTLTVVAIVIPILLSVCIILSCYCFRRHSAIICPIIPDPSAIFKEMMMNGNKEVKMIGKVYSPVPEPIEPCEVTLINENSDLQQNS</sequence>
<evidence type="ECO:0000256" key="3">
    <source>
        <dbReference type="ARBA" id="ARBA00022729"/>
    </source>
</evidence>
<dbReference type="GO" id="GO:0004896">
    <property type="term" value="F:cytokine receptor activity"/>
    <property type="evidence" value="ECO:0007669"/>
    <property type="project" value="TreeGrafter"/>
</dbReference>
<keyword evidence="5 8" id="KW-0472">Membrane</keyword>
<protein>
    <submittedName>
        <fullName evidence="11">Interleukin-13 receptor subunit alpha-1-like</fullName>
    </submittedName>
</protein>
<dbReference type="GeneID" id="115023754"/>
<dbReference type="InterPro" id="IPR013783">
    <property type="entry name" value="Ig-like_fold"/>
</dbReference>
<dbReference type="InParanoid" id="A0A6J2RMV6"/>
<evidence type="ECO:0000256" key="6">
    <source>
        <dbReference type="ARBA" id="ARBA00023157"/>
    </source>
</evidence>
<feature type="chain" id="PRO_5027049048" evidence="9">
    <location>
        <begin position="25"/>
        <end position="395"/>
    </location>
</feature>
<dbReference type="PANTHER" id="PTHR23037">
    <property type="entry name" value="CYTOKINE RECEPTOR"/>
    <property type="match status" value="1"/>
</dbReference>
<keyword evidence="3 9" id="KW-0732">Signal</keyword>
<dbReference type="PANTHER" id="PTHR23037:SF35">
    <property type="entry name" value="FIBRONECTIN TYPE-III DOMAIN-CONTAINING PROTEIN"/>
    <property type="match status" value="1"/>
</dbReference>
<name>A0A6J2RMV6_COTGO</name>
<feature type="transmembrane region" description="Helical" evidence="8">
    <location>
        <begin position="312"/>
        <end position="334"/>
    </location>
</feature>
<dbReference type="Gene3D" id="2.60.40.10">
    <property type="entry name" value="Immunoglobulins"/>
    <property type="match status" value="2"/>
</dbReference>
<dbReference type="Proteomes" id="UP000504630">
    <property type="component" value="Chromosome 18"/>
</dbReference>
<dbReference type="AlphaFoldDB" id="A0A6J2RMV6"/>
<comment type="subcellular location">
    <subcellularLocation>
        <location evidence="1">Membrane</location>
        <topology evidence="1">Single-pass membrane protein</topology>
    </subcellularLocation>
</comment>
<gene>
    <name evidence="11" type="primary">LOC115023754</name>
</gene>
<dbReference type="RefSeq" id="XP_029310837.1">
    <property type="nucleotide sequence ID" value="XM_029454977.1"/>
</dbReference>
<evidence type="ECO:0000256" key="7">
    <source>
        <dbReference type="ARBA" id="ARBA00023170"/>
    </source>
</evidence>
<evidence type="ECO:0000256" key="8">
    <source>
        <dbReference type="SAM" id="Phobius"/>
    </source>
</evidence>
<keyword evidence="2 8" id="KW-0812">Transmembrane</keyword>
<keyword evidence="6" id="KW-1015">Disulfide bond</keyword>
<evidence type="ECO:0000256" key="4">
    <source>
        <dbReference type="ARBA" id="ARBA00022989"/>
    </source>
</evidence>
<reference evidence="11" key="1">
    <citation type="submission" date="2025-08" db="UniProtKB">
        <authorList>
            <consortium name="RefSeq"/>
        </authorList>
    </citation>
    <scope>IDENTIFICATION</scope>
</reference>
<dbReference type="SUPFAM" id="SSF49265">
    <property type="entry name" value="Fibronectin type III"/>
    <property type="match status" value="2"/>
</dbReference>
<evidence type="ECO:0000256" key="5">
    <source>
        <dbReference type="ARBA" id="ARBA00023136"/>
    </source>
</evidence>
<evidence type="ECO:0000256" key="2">
    <source>
        <dbReference type="ARBA" id="ARBA00022692"/>
    </source>
</evidence>
<keyword evidence="10" id="KW-1185">Reference proteome</keyword>
<dbReference type="GO" id="GO:0009897">
    <property type="term" value="C:external side of plasma membrane"/>
    <property type="evidence" value="ECO:0007669"/>
    <property type="project" value="TreeGrafter"/>
</dbReference>
<dbReference type="KEGG" id="cgob:115023754"/>
<keyword evidence="4 8" id="KW-1133">Transmembrane helix</keyword>
<dbReference type="InterPro" id="IPR036116">
    <property type="entry name" value="FN3_sf"/>
</dbReference>
<evidence type="ECO:0000256" key="9">
    <source>
        <dbReference type="SAM" id="SignalP"/>
    </source>
</evidence>
<proteinExistence type="predicted"/>
<feature type="signal peptide" evidence="9">
    <location>
        <begin position="1"/>
        <end position="24"/>
    </location>
</feature>
<evidence type="ECO:0000313" key="11">
    <source>
        <dbReference type="RefSeq" id="XP_029310837.1"/>
    </source>
</evidence>
<keyword evidence="7" id="KW-0675">Receptor</keyword>
<organism evidence="10 11">
    <name type="scientific">Cottoperca gobio</name>
    <name type="common">Frogmouth</name>
    <name type="synonym">Aphritis gobio</name>
    <dbReference type="NCBI Taxonomy" id="56716"/>
    <lineage>
        <taxon>Eukaryota</taxon>
        <taxon>Metazoa</taxon>
        <taxon>Chordata</taxon>
        <taxon>Craniata</taxon>
        <taxon>Vertebrata</taxon>
        <taxon>Euteleostomi</taxon>
        <taxon>Actinopterygii</taxon>
        <taxon>Neopterygii</taxon>
        <taxon>Teleostei</taxon>
        <taxon>Neoteleostei</taxon>
        <taxon>Acanthomorphata</taxon>
        <taxon>Eupercaria</taxon>
        <taxon>Perciformes</taxon>
        <taxon>Notothenioidei</taxon>
        <taxon>Bovichtidae</taxon>
        <taxon>Cottoperca</taxon>
    </lineage>
</organism>